<evidence type="ECO:0000256" key="2">
    <source>
        <dbReference type="ARBA" id="ARBA00004496"/>
    </source>
</evidence>
<feature type="binding site" evidence="15">
    <location>
        <position position="143"/>
    </location>
    <ligand>
        <name>Mg(2+)</name>
        <dbReference type="ChEBI" id="CHEBI:18420"/>
    </ligand>
</feature>
<dbReference type="GO" id="GO:0003725">
    <property type="term" value="F:double-stranded RNA binding"/>
    <property type="evidence" value="ECO:0007669"/>
    <property type="project" value="TreeGrafter"/>
</dbReference>
<dbReference type="Gene3D" id="1.10.1520.10">
    <property type="entry name" value="Ribonuclease III domain"/>
    <property type="match status" value="1"/>
</dbReference>
<evidence type="ECO:0000256" key="4">
    <source>
        <dbReference type="ARBA" id="ARBA00011738"/>
    </source>
</evidence>
<keyword evidence="13 15" id="KW-0460">Magnesium</keyword>
<evidence type="ECO:0000256" key="8">
    <source>
        <dbReference type="ARBA" id="ARBA00022694"/>
    </source>
</evidence>
<keyword evidence="11 15" id="KW-0255">Endonuclease</keyword>
<dbReference type="HAMAP" id="MF_00104">
    <property type="entry name" value="RNase_III"/>
    <property type="match status" value="1"/>
</dbReference>
<dbReference type="CDD" id="cd10845">
    <property type="entry name" value="DSRM_RNAse_III_family"/>
    <property type="match status" value="1"/>
</dbReference>
<keyword evidence="7 15" id="KW-0507">mRNA processing</keyword>
<dbReference type="Pfam" id="PF00035">
    <property type="entry name" value="dsrm"/>
    <property type="match status" value="1"/>
</dbReference>
<dbReference type="GO" id="GO:0042802">
    <property type="term" value="F:identical protein binding"/>
    <property type="evidence" value="ECO:0007669"/>
    <property type="project" value="UniProtKB-ARBA"/>
</dbReference>
<feature type="binding site" evidence="15">
    <location>
        <position position="67"/>
    </location>
    <ligand>
        <name>Mg(2+)</name>
        <dbReference type="ChEBI" id="CHEBI:18420"/>
    </ligand>
</feature>
<keyword evidence="6 15" id="KW-0698">rRNA processing</keyword>
<dbReference type="SMART" id="SM00535">
    <property type="entry name" value="RIBOc"/>
    <property type="match status" value="1"/>
</dbReference>
<dbReference type="InterPro" id="IPR036389">
    <property type="entry name" value="RNase_III_sf"/>
</dbReference>
<evidence type="ECO:0000256" key="11">
    <source>
        <dbReference type="ARBA" id="ARBA00022759"/>
    </source>
</evidence>
<dbReference type="InterPro" id="IPR000999">
    <property type="entry name" value="RNase_III_dom"/>
</dbReference>
<evidence type="ECO:0000313" key="19">
    <source>
        <dbReference type="Proteomes" id="UP000430508"/>
    </source>
</evidence>
<dbReference type="GO" id="GO:0019843">
    <property type="term" value="F:rRNA binding"/>
    <property type="evidence" value="ECO:0007669"/>
    <property type="project" value="UniProtKB-KW"/>
</dbReference>
<dbReference type="NCBIfam" id="TIGR02191">
    <property type="entry name" value="RNaseIII"/>
    <property type="match status" value="1"/>
</dbReference>
<dbReference type="FunFam" id="1.10.1520.10:FF:000001">
    <property type="entry name" value="Ribonuclease 3"/>
    <property type="match status" value="1"/>
</dbReference>
<evidence type="ECO:0000256" key="13">
    <source>
        <dbReference type="ARBA" id="ARBA00022842"/>
    </source>
</evidence>
<dbReference type="GO" id="GO:0006364">
    <property type="term" value="P:rRNA processing"/>
    <property type="evidence" value="ECO:0007669"/>
    <property type="project" value="UniProtKB-UniRule"/>
</dbReference>
<comment type="subcellular location">
    <subcellularLocation>
        <location evidence="2 15">Cytoplasm</location>
    </subcellularLocation>
</comment>
<evidence type="ECO:0000256" key="6">
    <source>
        <dbReference type="ARBA" id="ARBA00022552"/>
    </source>
</evidence>
<dbReference type="SUPFAM" id="SSF69065">
    <property type="entry name" value="RNase III domain-like"/>
    <property type="match status" value="1"/>
</dbReference>
<comment type="similarity">
    <text evidence="3">Belongs to the ribonuclease III family.</text>
</comment>
<keyword evidence="9 15" id="KW-0540">Nuclease</keyword>
<evidence type="ECO:0000256" key="15">
    <source>
        <dbReference type="HAMAP-Rule" id="MF_00104"/>
    </source>
</evidence>
<dbReference type="Proteomes" id="UP000430508">
    <property type="component" value="Chromosome"/>
</dbReference>
<dbReference type="SUPFAM" id="SSF54768">
    <property type="entry name" value="dsRNA-binding domain-like"/>
    <property type="match status" value="1"/>
</dbReference>
<evidence type="ECO:0000256" key="1">
    <source>
        <dbReference type="ARBA" id="ARBA00000109"/>
    </source>
</evidence>
<dbReference type="PROSITE" id="PS00517">
    <property type="entry name" value="RNASE_3_1"/>
    <property type="match status" value="1"/>
</dbReference>
<dbReference type="Pfam" id="PF14622">
    <property type="entry name" value="Ribonucleas_3_3"/>
    <property type="match status" value="1"/>
</dbReference>
<evidence type="ECO:0000256" key="12">
    <source>
        <dbReference type="ARBA" id="ARBA00022801"/>
    </source>
</evidence>
<proteinExistence type="inferred from homology"/>
<evidence type="ECO:0000256" key="10">
    <source>
        <dbReference type="ARBA" id="ARBA00022723"/>
    </source>
</evidence>
<keyword evidence="12 15" id="KW-0378">Hydrolase</keyword>
<dbReference type="EMBL" id="CP046996">
    <property type="protein sequence ID" value="QHA00152.1"/>
    <property type="molecule type" value="Genomic_DNA"/>
</dbReference>
<accession>A0A857DI33</accession>
<name>A0A857DI33_9FIRM</name>
<feature type="active site" evidence="15">
    <location>
        <position position="143"/>
    </location>
</feature>
<keyword evidence="8 15" id="KW-0819">tRNA processing</keyword>
<dbReference type="GO" id="GO:0046872">
    <property type="term" value="F:metal ion binding"/>
    <property type="evidence" value="ECO:0007669"/>
    <property type="project" value="UniProtKB-KW"/>
</dbReference>
<dbReference type="PANTHER" id="PTHR11207:SF0">
    <property type="entry name" value="RIBONUCLEASE 3"/>
    <property type="match status" value="1"/>
</dbReference>
<dbReference type="PANTHER" id="PTHR11207">
    <property type="entry name" value="RIBONUCLEASE III"/>
    <property type="match status" value="1"/>
</dbReference>
<organism evidence="18 19">
    <name type="scientific">Dehalobacter restrictus</name>
    <dbReference type="NCBI Taxonomy" id="55583"/>
    <lineage>
        <taxon>Bacteria</taxon>
        <taxon>Bacillati</taxon>
        <taxon>Bacillota</taxon>
        <taxon>Clostridia</taxon>
        <taxon>Eubacteriales</taxon>
        <taxon>Desulfitobacteriaceae</taxon>
        <taxon>Dehalobacter</taxon>
    </lineage>
</organism>
<dbReference type="PROSITE" id="PS50142">
    <property type="entry name" value="RNASE_3_2"/>
    <property type="match status" value="1"/>
</dbReference>
<keyword evidence="14 15" id="KW-0694">RNA-binding</keyword>
<gene>
    <name evidence="15 18" type="primary">rnc</name>
    <name evidence="18" type="ORF">GQ588_05570</name>
</gene>
<evidence type="ECO:0000256" key="14">
    <source>
        <dbReference type="ARBA" id="ARBA00022884"/>
    </source>
</evidence>
<keyword evidence="10 15" id="KW-0479">Metal-binding</keyword>
<dbReference type="FunFam" id="3.30.160.20:FF:000003">
    <property type="entry name" value="Ribonuclease 3"/>
    <property type="match status" value="1"/>
</dbReference>
<evidence type="ECO:0000259" key="17">
    <source>
        <dbReference type="PROSITE" id="PS50142"/>
    </source>
</evidence>
<dbReference type="GO" id="GO:0010468">
    <property type="term" value="P:regulation of gene expression"/>
    <property type="evidence" value="ECO:0007669"/>
    <property type="project" value="TreeGrafter"/>
</dbReference>
<dbReference type="Gene3D" id="3.30.160.20">
    <property type="match status" value="1"/>
</dbReference>
<reference evidence="18 19" key="1">
    <citation type="submission" date="2019-12" db="EMBL/GenBank/DDBJ databases">
        <title>Sequence classification of anaerobic respiratory reductive dehalogenases: First we see many, then we see few.</title>
        <authorList>
            <person name="Molenda O."/>
            <person name="Puentes Jacome L.A."/>
            <person name="Cao X."/>
            <person name="Nesbo C.L."/>
            <person name="Tang S."/>
            <person name="Morson N."/>
            <person name="Patron J."/>
            <person name="Lomheim L."/>
            <person name="Wishart D.S."/>
            <person name="Edwards E.A."/>
        </authorList>
    </citation>
    <scope>NUCLEOTIDE SEQUENCE [LARGE SCALE GENOMIC DNA]</scope>
    <source>
        <strain evidence="18 19">12DCA</strain>
    </source>
</reference>
<protein>
    <recommendedName>
        <fullName evidence="15">Ribonuclease 3</fullName>
        <ecNumber evidence="15">3.1.26.3</ecNumber>
    </recommendedName>
    <alternativeName>
        <fullName evidence="15">Ribonuclease III</fullName>
        <shortName evidence="15">RNase III</shortName>
    </alternativeName>
</protein>
<comment type="cofactor">
    <cofactor evidence="15">
        <name>Mg(2+)</name>
        <dbReference type="ChEBI" id="CHEBI:18420"/>
    </cofactor>
</comment>
<dbReference type="InterPro" id="IPR011907">
    <property type="entry name" value="RNase_III"/>
</dbReference>
<keyword evidence="15" id="KW-0699">rRNA-binding</keyword>
<comment type="subunit">
    <text evidence="4 15">Homodimer.</text>
</comment>
<dbReference type="GO" id="GO:0005737">
    <property type="term" value="C:cytoplasm"/>
    <property type="evidence" value="ECO:0007669"/>
    <property type="project" value="UniProtKB-SubCell"/>
</dbReference>
<feature type="active site" evidence="15">
    <location>
        <position position="71"/>
    </location>
</feature>
<dbReference type="EC" id="3.1.26.3" evidence="15"/>
<dbReference type="PROSITE" id="PS50137">
    <property type="entry name" value="DS_RBD"/>
    <property type="match status" value="1"/>
</dbReference>
<evidence type="ECO:0000313" key="18">
    <source>
        <dbReference type="EMBL" id="QHA00152.1"/>
    </source>
</evidence>
<feature type="domain" description="DRBM" evidence="16">
    <location>
        <begin position="180"/>
        <end position="248"/>
    </location>
</feature>
<dbReference type="SMART" id="SM00358">
    <property type="entry name" value="DSRM"/>
    <property type="match status" value="1"/>
</dbReference>
<dbReference type="CDD" id="cd00593">
    <property type="entry name" value="RIBOc"/>
    <property type="match status" value="1"/>
</dbReference>
<evidence type="ECO:0000256" key="5">
    <source>
        <dbReference type="ARBA" id="ARBA00022490"/>
    </source>
</evidence>
<evidence type="ECO:0000259" key="16">
    <source>
        <dbReference type="PROSITE" id="PS50137"/>
    </source>
</evidence>
<dbReference type="GO" id="GO:0006397">
    <property type="term" value="P:mRNA processing"/>
    <property type="evidence" value="ECO:0007669"/>
    <property type="project" value="UniProtKB-UniRule"/>
</dbReference>
<comment type="function">
    <text evidence="15">Digests double-stranded RNA. Involved in the processing of primary rRNA transcript to yield the immediate precursors to the large and small rRNAs (23S and 16S). Processes some mRNAs, and tRNAs when they are encoded in the rRNA operon. Processes pre-crRNA and tracrRNA of type II CRISPR loci if present in the organism.</text>
</comment>
<dbReference type="RefSeq" id="WP_019225653.1">
    <property type="nucleotide sequence ID" value="NZ_CP046996.1"/>
</dbReference>
<dbReference type="GO" id="GO:0008033">
    <property type="term" value="P:tRNA processing"/>
    <property type="evidence" value="ECO:0007669"/>
    <property type="project" value="UniProtKB-KW"/>
</dbReference>
<dbReference type="InterPro" id="IPR014720">
    <property type="entry name" value="dsRBD_dom"/>
</dbReference>
<feature type="domain" description="RNase III" evidence="17">
    <location>
        <begin position="25"/>
        <end position="154"/>
    </location>
</feature>
<evidence type="ECO:0000256" key="3">
    <source>
        <dbReference type="ARBA" id="ARBA00010183"/>
    </source>
</evidence>
<evidence type="ECO:0000256" key="7">
    <source>
        <dbReference type="ARBA" id="ARBA00022664"/>
    </source>
</evidence>
<sequence length="248" mass="28205">MAKRNRRAYFHKSSRNKYLEQTGEVESFIRQLGLENLQSELIFTALTHPSFTFENPNSGLENNQRLEFLGDAVLDFIIGEYLYQNYPDKPEGELTKMRAAVVNETTLARKARSINLGQALFLGKGEQSSGGRDRPSIIADALEAVIGAIYLQYGFEKVRKFILDMLVPEILELNEGNYGDFKTMLQEKAQKKEYEVCYRIIEETGPDHDKRFTAGVYLHGELQGKGIGKTKKEAEQQAAHFALKAWEV</sequence>
<dbReference type="GO" id="GO:0004525">
    <property type="term" value="F:ribonuclease III activity"/>
    <property type="evidence" value="ECO:0007669"/>
    <property type="project" value="UniProtKB-UniRule"/>
</dbReference>
<dbReference type="AlphaFoldDB" id="A0A857DI33"/>
<comment type="catalytic activity">
    <reaction evidence="1 15">
        <text>Endonucleolytic cleavage to 5'-phosphomonoester.</text>
        <dbReference type="EC" id="3.1.26.3"/>
    </reaction>
</comment>
<feature type="binding site" evidence="15">
    <location>
        <position position="140"/>
    </location>
    <ligand>
        <name>Mg(2+)</name>
        <dbReference type="ChEBI" id="CHEBI:18420"/>
    </ligand>
</feature>
<evidence type="ECO:0000256" key="9">
    <source>
        <dbReference type="ARBA" id="ARBA00022722"/>
    </source>
</evidence>
<keyword evidence="5 15" id="KW-0963">Cytoplasm</keyword>